<dbReference type="Gene3D" id="3.30.70.890">
    <property type="entry name" value="GHMP kinase, C-terminal domain"/>
    <property type="match status" value="1"/>
</dbReference>
<dbReference type="NCBIfam" id="NF011202">
    <property type="entry name" value="PRK14608.1"/>
    <property type="match status" value="1"/>
</dbReference>
<dbReference type="Pfam" id="PF00288">
    <property type="entry name" value="GHMP_kinases_N"/>
    <property type="match status" value="1"/>
</dbReference>
<dbReference type="PANTHER" id="PTHR43527">
    <property type="entry name" value="4-DIPHOSPHOCYTIDYL-2-C-METHYL-D-ERYTHRITOL KINASE, CHLOROPLASTIC"/>
    <property type="match status" value="1"/>
</dbReference>
<dbReference type="InterPro" id="IPR020568">
    <property type="entry name" value="Ribosomal_Su5_D2-typ_SF"/>
</dbReference>
<comment type="function">
    <text evidence="10">Catalyzes the phosphorylation of the position 2 hydroxy group of 4-diphosphocytidyl-2C-methyl-D-erythritol.</text>
</comment>
<evidence type="ECO:0000256" key="6">
    <source>
        <dbReference type="ARBA" id="ARBA00022777"/>
    </source>
</evidence>
<feature type="domain" description="GHMP kinase N-terminal" evidence="11">
    <location>
        <begin position="85"/>
        <end position="162"/>
    </location>
</feature>
<dbReference type="EC" id="2.7.1.148" evidence="2 10"/>
<dbReference type="HAMAP" id="MF_00061">
    <property type="entry name" value="IspE"/>
    <property type="match status" value="1"/>
</dbReference>
<evidence type="ECO:0000256" key="4">
    <source>
        <dbReference type="ARBA" id="ARBA00022679"/>
    </source>
</evidence>
<dbReference type="InterPro" id="IPR004424">
    <property type="entry name" value="IspE"/>
</dbReference>
<organism evidence="13 14">
    <name type="scientific">Azospirillum melinis</name>
    <dbReference type="NCBI Taxonomy" id="328839"/>
    <lineage>
        <taxon>Bacteria</taxon>
        <taxon>Pseudomonadati</taxon>
        <taxon>Pseudomonadota</taxon>
        <taxon>Alphaproteobacteria</taxon>
        <taxon>Rhodospirillales</taxon>
        <taxon>Azospirillaceae</taxon>
        <taxon>Azospirillum</taxon>
    </lineage>
</organism>
<dbReference type="EMBL" id="WHOS01000008">
    <property type="protein sequence ID" value="NUA99393.1"/>
    <property type="molecule type" value="Genomic_DNA"/>
</dbReference>
<dbReference type="SUPFAM" id="SSF54211">
    <property type="entry name" value="Ribosomal protein S5 domain 2-like"/>
    <property type="match status" value="1"/>
</dbReference>
<dbReference type="PIRSF" id="PIRSF010376">
    <property type="entry name" value="IspE"/>
    <property type="match status" value="1"/>
</dbReference>
<evidence type="ECO:0000256" key="9">
    <source>
        <dbReference type="ARBA" id="ARBA00032554"/>
    </source>
</evidence>
<evidence type="ECO:0000256" key="3">
    <source>
        <dbReference type="ARBA" id="ARBA00017473"/>
    </source>
</evidence>
<evidence type="ECO:0000313" key="13">
    <source>
        <dbReference type="EMBL" id="NUA99393.1"/>
    </source>
</evidence>
<keyword evidence="6 10" id="KW-0418">Kinase</keyword>
<reference evidence="13 14" key="1">
    <citation type="submission" date="2019-10" db="EMBL/GenBank/DDBJ databases">
        <title>Genome sequence of Azospirillum melinis.</title>
        <authorList>
            <person name="Ambrosini A."/>
            <person name="Sant'Anna F.H."/>
            <person name="Cassan F.D."/>
            <person name="Souza E.M."/>
            <person name="Passaglia L.M.P."/>
        </authorList>
    </citation>
    <scope>NUCLEOTIDE SEQUENCE [LARGE SCALE GENOMIC DNA]</scope>
    <source>
        <strain evidence="13 14">TMCY0552</strain>
    </source>
</reference>
<accession>A0ABX2KHX9</accession>
<evidence type="ECO:0000256" key="8">
    <source>
        <dbReference type="ARBA" id="ARBA00023229"/>
    </source>
</evidence>
<keyword evidence="14" id="KW-1185">Reference proteome</keyword>
<keyword evidence="8 10" id="KW-0414">Isoprene biosynthesis</keyword>
<dbReference type="InterPro" id="IPR006204">
    <property type="entry name" value="GHMP_kinase_N_dom"/>
</dbReference>
<evidence type="ECO:0000256" key="10">
    <source>
        <dbReference type="HAMAP-Rule" id="MF_00061"/>
    </source>
</evidence>
<dbReference type="GO" id="GO:0050515">
    <property type="term" value="F:4-(cytidine 5'-diphospho)-2-C-methyl-D-erythritol kinase activity"/>
    <property type="evidence" value="ECO:0007669"/>
    <property type="project" value="UniProtKB-EC"/>
</dbReference>
<gene>
    <name evidence="10" type="primary">ispE</name>
    <name evidence="13" type="ORF">GBZ48_08825</name>
</gene>
<keyword evidence="5 10" id="KW-0547">Nucleotide-binding</keyword>
<comment type="caution">
    <text evidence="13">The sequence shown here is derived from an EMBL/GenBank/DDBJ whole genome shotgun (WGS) entry which is preliminary data.</text>
</comment>
<comment type="pathway">
    <text evidence="10">Isoprenoid biosynthesis; isopentenyl diphosphate biosynthesis via DXP pathway; isopentenyl diphosphate from 1-deoxy-D-xylulose 5-phosphate: step 3/6.</text>
</comment>
<comment type="similarity">
    <text evidence="1 10">Belongs to the GHMP kinase family. IspE subfamily.</text>
</comment>
<evidence type="ECO:0000256" key="2">
    <source>
        <dbReference type="ARBA" id="ARBA00012052"/>
    </source>
</evidence>
<evidence type="ECO:0000259" key="12">
    <source>
        <dbReference type="Pfam" id="PF08544"/>
    </source>
</evidence>
<dbReference type="Gene3D" id="3.30.230.10">
    <property type="match status" value="1"/>
</dbReference>
<keyword evidence="7 10" id="KW-0067">ATP-binding</keyword>
<feature type="binding site" evidence="10">
    <location>
        <begin position="113"/>
        <end position="123"/>
    </location>
    <ligand>
        <name>ATP</name>
        <dbReference type="ChEBI" id="CHEBI:30616"/>
    </ligand>
</feature>
<feature type="domain" description="GHMP kinase C-terminal" evidence="12">
    <location>
        <begin position="232"/>
        <end position="293"/>
    </location>
</feature>
<dbReference type="RefSeq" id="WP_174470692.1">
    <property type="nucleotide sequence ID" value="NZ_JAGINN010000017.1"/>
</dbReference>
<dbReference type="SUPFAM" id="SSF55060">
    <property type="entry name" value="GHMP Kinase, C-terminal domain"/>
    <property type="match status" value="1"/>
</dbReference>
<proteinExistence type="inferred from homology"/>
<evidence type="ECO:0000256" key="5">
    <source>
        <dbReference type="ARBA" id="ARBA00022741"/>
    </source>
</evidence>
<dbReference type="InterPro" id="IPR014721">
    <property type="entry name" value="Ribsml_uS5_D2-typ_fold_subgr"/>
</dbReference>
<protein>
    <recommendedName>
        <fullName evidence="3 10">4-diphosphocytidyl-2-C-methyl-D-erythritol kinase</fullName>
        <shortName evidence="10">CMK</shortName>
        <ecNumber evidence="2 10">2.7.1.148</ecNumber>
    </recommendedName>
    <alternativeName>
        <fullName evidence="9 10">4-(cytidine-5'-diphospho)-2-C-methyl-D-erythritol kinase</fullName>
    </alternativeName>
</protein>
<dbReference type="Proteomes" id="UP000605086">
    <property type="component" value="Unassembled WGS sequence"/>
</dbReference>
<feature type="active site" evidence="10">
    <location>
        <position position="13"/>
    </location>
</feature>
<sequence>MTGLPIVEAAPAKLNLYLHVTGRRADGYHELDSLVAFAEFGDSIALTPAAARVALRGADLPPAGPRLAIAGPFGPALMGENPATNLVMRAAHALAVRLGREADVMIALTKALPVASGIGGGSADAAACLRALARLWGVPPDDAALFAVAAGLGADVPVCVAGRSCYFGGIGDELDEAPDLPETHVVLVNPNVPVPTPAVFKAMAAARAESGGAFSAPARFTRKPADAADLAALLLERNNDLTAPALTVAPVIADVLVALEHSAGCLLSRLSGSGATCFGLYATAEAANSAAKSIAVASPGWWVKPTRLLPTPAGAPALPSGIVADPAAAVPPPPVPFPDTGGWGVG</sequence>
<evidence type="ECO:0000259" key="11">
    <source>
        <dbReference type="Pfam" id="PF00288"/>
    </source>
</evidence>
<evidence type="ECO:0000256" key="7">
    <source>
        <dbReference type="ARBA" id="ARBA00022840"/>
    </source>
</evidence>
<dbReference type="InterPro" id="IPR013750">
    <property type="entry name" value="GHMP_kinase_C_dom"/>
</dbReference>
<evidence type="ECO:0000256" key="1">
    <source>
        <dbReference type="ARBA" id="ARBA00009684"/>
    </source>
</evidence>
<comment type="catalytic activity">
    <reaction evidence="10">
        <text>4-CDP-2-C-methyl-D-erythritol + ATP = 4-CDP-2-C-methyl-D-erythritol 2-phosphate + ADP + H(+)</text>
        <dbReference type="Rhea" id="RHEA:18437"/>
        <dbReference type="ChEBI" id="CHEBI:15378"/>
        <dbReference type="ChEBI" id="CHEBI:30616"/>
        <dbReference type="ChEBI" id="CHEBI:57823"/>
        <dbReference type="ChEBI" id="CHEBI:57919"/>
        <dbReference type="ChEBI" id="CHEBI:456216"/>
        <dbReference type="EC" id="2.7.1.148"/>
    </reaction>
</comment>
<dbReference type="PANTHER" id="PTHR43527:SF2">
    <property type="entry name" value="4-DIPHOSPHOCYTIDYL-2-C-METHYL-D-ERYTHRITOL KINASE, CHLOROPLASTIC"/>
    <property type="match status" value="1"/>
</dbReference>
<name>A0ABX2KHX9_9PROT</name>
<feature type="active site" evidence="10">
    <location>
        <position position="155"/>
    </location>
</feature>
<evidence type="ECO:0000313" key="14">
    <source>
        <dbReference type="Proteomes" id="UP000605086"/>
    </source>
</evidence>
<dbReference type="Pfam" id="PF08544">
    <property type="entry name" value="GHMP_kinases_C"/>
    <property type="match status" value="1"/>
</dbReference>
<dbReference type="InterPro" id="IPR036554">
    <property type="entry name" value="GHMP_kinase_C_sf"/>
</dbReference>
<keyword evidence="4 10" id="KW-0808">Transferase</keyword>